<name>A0A7J7ISW2_BUGNE</name>
<dbReference type="EMBL" id="VXIV02003452">
    <property type="protein sequence ID" value="KAF6016905.1"/>
    <property type="molecule type" value="Genomic_DNA"/>
</dbReference>
<organism evidence="1 2">
    <name type="scientific">Bugula neritina</name>
    <name type="common">Brown bryozoan</name>
    <name type="synonym">Sertularia neritina</name>
    <dbReference type="NCBI Taxonomy" id="10212"/>
    <lineage>
        <taxon>Eukaryota</taxon>
        <taxon>Metazoa</taxon>
        <taxon>Spiralia</taxon>
        <taxon>Lophotrochozoa</taxon>
        <taxon>Bryozoa</taxon>
        <taxon>Gymnolaemata</taxon>
        <taxon>Cheilostomatida</taxon>
        <taxon>Flustrina</taxon>
        <taxon>Buguloidea</taxon>
        <taxon>Bugulidae</taxon>
        <taxon>Bugula</taxon>
    </lineage>
</organism>
<reference evidence="1" key="1">
    <citation type="submission" date="2020-06" db="EMBL/GenBank/DDBJ databases">
        <title>Draft genome of Bugula neritina, a colonial animal packing powerful symbionts and potential medicines.</title>
        <authorList>
            <person name="Rayko M."/>
        </authorList>
    </citation>
    <scope>NUCLEOTIDE SEQUENCE [LARGE SCALE GENOMIC DNA]</scope>
    <source>
        <strain evidence="1">Kwan_BN1</strain>
    </source>
</reference>
<protein>
    <submittedName>
        <fullName evidence="1">Uncharacterized protein</fullName>
    </submittedName>
</protein>
<dbReference type="Proteomes" id="UP000593567">
    <property type="component" value="Unassembled WGS sequence"/>
</dbReference>
<sequence length="282" mass="31321">MIEKLIRTFHTQPSYREELKKMLGDAQTDNTWPDISDNIDVTIPPDATDYFEDFKLDLVNLGEMHLTMLLDRIFIGDFVELKDKEVRIGESKEVGVVTYVDDYTDKVEVIFPSVSGWHGNISELKLSFDNSDLPVKGDVVKFIDDTNPEKPVHDDTVPEIPVKGDVVKFLDNTVPEIPVKGDVVKFLDGTVPEKPVKGDVVKFLDDTVPELPVKGDVVKFLDGTVPEIPVKGDVVKFLDGTVPEKPVKGDVVKFLDGTVPEIPVKGDVVKFLDGTAPEIPVH</sequence>
<proteinExistence type="predicted"/>
<accession>A0A7J7ISW2</accession>
<dbReference type="AlphaFoldDB" id="A0A7J7ISW2"/>
<keyword evidence="2" id="KW-1185">Reference proteome</keyword>
<evidence type="ECO:0000313" key="2">
    <source>
        <dbReference type="Proteomes" id="UP000593567"/>
    </source>
</evidence>
<comment type="caution">
    <text evidence="1">The sequence shown here is derived from an EMBL/GenBank/DDBJ whole genome shotgun (WGS) entry which is preliminary data.</text>
</comment>
<evidence type="ECO:0000313" key="1">
    <source>
        <dbReference type="EMBL" id="KAF6016905.1"/>
    </source>
</evidence>
<gene>
    <name evidence="1" type="ORF">EB796_024787</name>
</gene>